<proteinExistence type="predicted"/>
<feature type="transmembrane region" description="Helical" evidence="5">
    <location>
        <begin position="110"/>
        <end position="130"/>
    </location>
</feature>
<feature type="transmembrane region" description="Helical" evidence="5">
    <location>
        <begin position="53"/>
        <end position="74"/>
    </location>
</feature>
<organism evidence="7 8">
    <name type="scientific">Natrialba taiwanensis DSM 12281</name>
    <dbReference type="NCBI Taxonomy" id="1230458"/>
    <lineage>
        <taxon>Archaea</taxon>
        <taxon>Methanobacteriati</taxon>
        <taxon>Methanobacteriota</taxon>
        <taxon>Stenosarchaea group</taxon>
        <taxon>Halobacteria</taxon>
        <taxon>Halobacteriales</taxon>
        <taxon>Natrialbaceae</taxon>
        <taxon>Natrialba</taxon>
    </lineage>
</organism>
<keyword evidence="2 5" id="KW-0812">Transmembrane</keyword>
<dbReference type="EMBL" id="AOIL01000048">
    <property type="protein sequence ID" value="ELY89923.1"/>
    <property type="molecule type" value="Genomic_DNA"/>
</dbReference>
<protein>
    <submittedName>
        <fullName evidence="7">RDD domain-containing protein</fullName>
    </submittedName>
</protein>
<dbReference type="PATRIC" id="fig|1230458.4.peg.2624"/>
<dbReference type="RefSeq" id="WP_006826314.1">
    <property type="nucleotide sequence ID" value="NZ_AOIL01000048.1"/>
</dbReference>
<evidence type="ECO:0000313" key="8">
    <source>
        <dbReference type="Proteomes" id="UP000011648"/>
    </source>
</evidence>
<sequence>MDRYPVPNEDSPAGVLDSRAEALLIDALVVALVCGILGYGGGTIMLGSSLGGLGGLILGLQFVAPVVLFVYQILFEGYYGQTIGKRARGIVVVKDDGSRCTWIAATLRNVLRVVDILPLFYLIGIGTAYLSSKHQRVGDHAARTIVVSIDE</sequence>
<accession>L9ZXQ2</accession>
<keyword evidence="3 5" id="KW-1133">Transmembrane helix</keyword>
<dbReference type="InterPro" id="IPR010432">
    <property type="entry name" value="RDD"/>
</dbReference>
<dbReference type="STRING" id="1230458.C484_13011"/>
<name>L9ZXQ2_9EURY</name>
<dbReference type="PANTHER" id="PTHR38480">
    <property type="entry name" value="SLR0254 PROTEIN"/>
    <property type="match status" value="1"/>
</dbReference>
<evidence type="ECO:0000256" key="5">
    <source>
        <dbReference type="SAM" id="Phobius"/>
    </source>
</evidence>
<evidence type="ECO:0000256" key="4">
    <source>
        <dbReference type="ARBA" id="ARBA00023136"/>
    </source>
</evidence>
<feature type="domain" description="RDD" evidence="6">
    <location>
        <begin position="17"/>
        <end position="142"/>
    </location>
</feature>
<keyword evidence="4 5" id="KW-0472">Membrane</keyword>
<evidence type="ECO:0000313" key="7">
    <source>
        <dbReference type="EMBL" id="ELY89923.1"/>
    </source>
</evidence>
<dbReference type="Pfam" id="PF06271">
    <property type="entry name" value="RDD"/>
    <property type="match status" value="1"/>
</dbReference>
<reference evidence="7 8" key="1">
    <citation type="journal article" date="2014" name="PLoS Genet.">
        <title>Phylogenetically driven sequencing of extremely halophilic archaea reveals strategies for static and dynamic osmo-response.</title>
        <authorList>
            <person name="Becker E.A."/>
            <person name="Seitzer P.M."/>
            <person name="Tritt A."/>
            <person name="Larsen D."/>
            <person name="Krusor M."/>
            <person name="Yao A.I."/>
            <person name="Wu D."/>
            <person name="Madern D."/>
            <person name="Eisen J.A."/>
            <person name="Darling A.E."/>
            <person name="Facciotti M.T."/>
        </authorList>
    </citation>
    <scope>NUCLEOTIDE SEQUENCE [LARGE SCALE GENOMIC DNA]</scope>
    <source>
        <strain evidence="7 8">DSM 12281</strain>
    </source>
</reference>
<evidence type="ECO:0000256" key="1">
    <source>
        <dbReference type="ARBA" id="ARBA00004141"/>
    </source>
</evidence>
<dbReference type="OrthoDB" id="170308at2157"/>
<evidence type="ECO:0000256" key="2">
    <source>
        <dbReference type="ARBA" id="ARBA00022692"/>
    </source>
</evidence>
<comment type="caution">
    <text evidence="7">The sequence shown here is derived from an EMBL/GenBank/DDBJ whole genome shotgun (WGS) entry which is preliminary data.</text>
</comment>
<comment type="subcellular location">
    <subcellularLocation>
        <location evidence="1">Membrane</location>
        <topology evidence="1">Multi-pass membrane protein</topology>
    </subcellularLocation>
</comment>
<dbReference type="Proteomes" id="UP000011648">
    <property type="component" value="Unassembled WGS sequence"/>
</dbReference>
<dbReference type="GO" id="GO:0016020">
    <property type="term" value="C:membrane"/>
    <property type="evidence" value="ECO:0007669"/>
    <property type="project" value="UniProtKB-SubCell"/>
</dbReference>
<dbReference type="PANTHER" id="PTHR38480:SF1">
    <property type="entry name" value="SLR0254 PROTEIN"/>
    <property type="match status" value="1"/>
</dbReference>
<feature type="transmembrane region" description="Helical" evidence="5">
    <location>
        <begin position="20"/>
        <end position="41"/>
    </location>
</feature>
<evidence type="ECO:0000259" key="6">
    <source>
        <dbReference type="Pfam" id="PF06271"/>
    </source>
</evidence>
<keyword evidence="8" id="KW-1185">Reference proteome</keyword>
<gene>
    <name evidence="7" type="ORF">C484_13011</name>
</gene>
<evidence type="ECO:0000256" key="3">
    <source>
        <dbReference type="ARBA" id="ARBA00022989"/>
    </source>
</evidence>
<dbReference type="AlphaFoldDB" id="L9ZXQ2"/>